<evidence type="ECO:0000256" key="7">
    <source>
        <dbReference type="SAM" id="Phobius"/>
    </source>
</evidence>
<organism evidence="10 11">
    <name type="scientific">Entomortierella parvispora</name>
    <dbReference type="NCBI Taxonomy" id="205924"/>
    <lineage>
        <taxon>Eukaryota</taxon>
        <taxon>Fungi</taxon>
        <taxon>Fungi incertae sedis</taxon>
        <taxon>Mucoromycota</taxon>
        <taxon>Mortierellomycotina</taxon>
        <taxon>Mortierellomycetes</taxon>
        <taxon>Mortierellales</taxon>
        <taxon>Mortierellaceae</taxon>
        <taxon>Entomortierella</taxon>
    </lineage>
</organism>
<evidence type="ECO:0000256" key="8">
    <source>
        <dbReference type="SAM" id="SignalP"/>
    </source>
</evidence>
<evidence type="ECO:0000259" key="9">
    <source>
        <dbReference type="Pfam" id="PF13886"/>
    </source>
</evidence>
<keyword evidence="8" id="KW-0732">Signal</keyword>
<evidence type="ECO:0000256" key="3">
    <source>
        <dbReference type="ARBA" id="ARBA00022692"/>
    </source>
</evidence>
<protein>
    <recommendedName>
        <fullName evidence="6">Transmembrane protein 198</fullName>
    </recommendedName>
</protein>
<dbReference type="InterPro" id="IPR025256">
    <property type="entry name" value="TM7S3/TM198-like_dom"/>
</dbReference>
<comment type="subcellular location">
    <subcellularLocation>
        <location evidence="1">Membrane</location>
        <topology evidence="1">Multi-pass membrane protein</topology>
    </subcellularLocation>
</comment>
<dbReference type="AlphaFoldDB" id="A0A9P3HEH6"/>
<dbReference type="PANTHER" id="PTHR31247:SF5">
    <property type="entry name" value="DUF4203 DOMAIN-CONTAINING PROTEIN"/>
    <property type="match status" value="1"/>
</dbReference>
<dbReference type="InterPro" id="IPR040236">
    <property type="entry name" value="TMEM198"/>
</dbReference>
<evidence type="ECO:0000256" key="5">
    <source>
        <dbReference type="ARBA" id="ARBA00023136"/>
    </source>
</evidence>
<evidence type="ECO:0000313" key="11">
    <source>
        <dbReference type="Proteomes" id="UP000827284"/>
    </source>
</evidence>
<evidence type="ECO:0000313" key="10">
    <source>
        <dbReference type="EMBL" id="GJJ75080.1"/>
    </source>
</evidence>
<keyword evidence="4 7" id="KW-1133">Transmembrane helix</keyword>
<dbReference type="OrthoDB" id="102260at2759"/>
<keyword evidence="3 7" id="KW-0812">Transmembrane</keyword>
<comment type="similarity">
    <text evidence="2">Belongs to the TMEM198 family.</text>
</comment>
<feature type="transmembrane region" description="Helical" evidence="7">
    <location>
        <begin position="98"/>
        <end position="116"/>
    </location>
</feature>
<feature type="domain" description="TM7S3/TM198-like" evidence="9">
    <location>
        <begin position="46"/>
        <end position="242"/>
    </location>
</feature>
<dbReference type="Proteomes" id="UP000827284">
    <property type="component" value="Unassembled WGS sequence"/>
</dbReference>
<evidence type="ECO:0000256" key="4">
    <source>
        <dbReference type="ARBA" id="ARBA00022989"/>
    </source>
</evidence>
<evidence type="ECO:0000256" key="1">
    <source>
        <dbReference type="ARBA" id="ARBA00004141"/>
    </source>
</evidence>
<feature type="signal peptide" evidence="8">
    <location>
        <begin position="1"/>
        <end position="17"/>
    </location>
</feature>
<accession>A0A9P3HEH6</accession>
<feature type="transmembrane region" description="Helical" evidence="7">
    <location>
        <begin position="154"/>
        <end position="170"/>
    </location>
</feature>
<comment type="caution">
    <text evidence="10">The sequence shown here is derived from an EMBL/GenBank/DDBJ whole genome shotgun (WGS) entry which is preliminary data.</text>
</comment>
<dbReference type="Pfam" id="PF13886">
    <property type="entry name" value="TM7S3_TM198"/>
    <property type="match status" value="1"/>
</dbReference>
<keyword evidence="5 7" id="KW-0472">Membrane</keyword>
<sequence>MAFLVLLFCFFTSMVQALPDGTIEAPDPNSPGATFKITVSGTVVAIVLMVAGFLFAFFGHKFFKITLFLAGFYTLSTLAWIALRNFQPTDGYGTHSEWVYLGVAGAAGIIGGALFLCFWRLGFAAIGAIAGFYFAIFVLSWAKSGLISNGTGRTIFIIACVIIGIVLTFFVERHVVIIGTAIVGSGSFFVGLDNFLNTGFSGAFTAFLAGNHTAFTYEVSGKVYGMLAGSLAMMVFGACFQYWKHRGSFVPKTHRPHYQAQPSYQHV</sequence>
<feature type="transmembrane region" description="Helical" evidence="7">
    <location>
        <begin position="123"/>
        <end position="142"/>
    </location>
</feature>
<keyword evidence="11" id="KW-1185">Reference proteome</keyword>
<dbReference type="EMBL" id="BQFW01000010">
    <property type="protein sequence ID" value="GJJ75080.1"/>
    <property type="molecule type" value="Genomic_DNA"/>
</dbReference>
<evidence type="ECO:0000256" key="6">
    <source>
        <dbReference type="ARBA" id="ARBA00049737"/>
    </source>
</evidence>
<feature type="transmembrane region" description="Helical" evidence="7">
    <location>
        <begin position="223"/>
        <end position="243"/>
    </location>
</feature>
<dbReference type="GO" id="GO:0005886">
    <property type="term" value="C:plasma membrane"/>
    <property type="evidence" value="ECO:0007669"/>
    <property type="project" value="TreeGrafter"/>
</dbReference>
<dbReference type="PANTHER" id="PTHR31247">
    <property type="entry name" value="TRANSMEMBRANE PROTEIN 198 FAMILY MEMBER"/>
    <property type="match status" value="1"/>
</dbReference>
<gene>
    <name evidence="10" type="ORF">EMPS_07438</name>
</gene>
<reference evidence="10" key="1">
    <citation type="submission" date="2021-11" db="EMBL/GenBank/DDBJ databases">
        <authorList>
            <person name="Herlambang A."/>
            <person name="Guo Y."/>
            <person name="Takashima Y."/>
            <person name="Nishizawa T."/>
        </authorList>
    </citation>
    <scope>NUCLEOTIDE SEQUENCE</scope>
    <source>
        <strain evidence="10">E1425</strain>
    </source>
</reference>
<proteinExistence type="inferred from homology"/>
<feature type="transmembrane region" description="Helical" evidence="7">
    <location>
        <begin position="65"/>
        <end position="83"/>
    </location>
</feature>
<feature type="transmembrane region" description="Helical" evidence="7">
    <location>
        <begin position="33"/>
        <end position="58"/>
    </location>
</feature>
<evidence type="ECO:0000256" key="2">
    <source>
        <dbReference type="ARBA" id="ARBA00006244"/>
    </source>
</evidence>
<feature type="chain" id="PRO_5040169896" description="Transmembrane protein 198" evidence="8">
    <location>
        <begin position="18"/>
        <end position="267"/>
    </location>
</feature>
<reference evidence="10" key="2">
    <citation type="journal article" date="2022" name="Microbiol. Resour. Announc.">
        <title>Whole-Genome Sequence of Entomortierella parvispora E1425, a Mucoromycotan Fungus Associated with Burkholderiaceae-Related Endosymbiotic Bacteria.</title>
        <authorList>
            <person name="Herlambang A."/>
            <person name="Guo Y."/>
            <person name="Takashima Y."/>
            <person name="Narisawa K."/>
            <person name="Ohta H."/>
            <person name="Nishizawa T."/>
        </authorList>
    </citation>
    <scope>NUCLEOTIDE SEQUENCE</scope>
    <source>
        <strain evidence="10">E1425</strain>
    </source>
</reference>
<name>A0A9P3HEH6_9FUNG</name>